<evidence type="ECO:0000313" key="1">
    <source>
        <dbReference type="EMBL" id="TNN44591.1"/>
    </source>
</evidence>
<dbReference type="Proteomes" id="UP000314294">
    <property type="component" value="Unassembled WGS sequence"/>
</dbReference>
<comment type="caution">
    <text evidence="1">The sequence shown here is derived from an EMBL/GenBank/DDBJ whole genome shotgun (WGS) entry which is preliminary data.</text>
</comment>
<sequence length="113" mass="12592">MSWAVLTCSSSYGWNSIAAPGGERRSARRLAARGLPPRCRVVLRVWSLRVLPRVLQVLRSPKTCTSGYCRTPSAADVRLYVRPRGKLATLNRISGLTDGLQNRGFIFWYGVIV</sequence>
<dbReference type="EMBL" id="SRLO01000895">
    <property type="protein sequence ID" value="TNN44591.1"/>
    <property type="molecule type" value="Genomic_DNA"/>
</dbReference>
<accession>A0A4Z2FU95</accession>
<protein>
    <submittedName>
        <fullName evidence="1">Uncharacterized protein</fullName>
    </submittedName>
</protein>
<keyword evidence="2" id="KW-1185">Reference proteome</keyword>
<gene>
    <name evidence="1" type="ORF">EYF80_045223</name>
</gene>
<dbReference type="AlphaFoldDB" id="A0A4Z2FU95"/>
<organism evidence="1 2">
    <name type="scientific">Liparis tanakae</name>
    <name type="common">Tanaka's snailfish</name>
    <dbReference type="NCBI Taxonomy" id="230148"/>
    <lineage>
        <taxon>Eukaryota</taxon>
        <taxon>Metazoa</taxon>
        <taxon>Chordata</taxon>
        <taxon>Craniata</taxon>
        <taxon>Vertebrata</taxon>
        <taxon>Euteleostomi</taxon>
        <taxon>Actinopterygii</taxon>
        <taxon>Neopterygii</taxon>
        <taxon>Teleostei</taxon>
        <taxon>Neoteleostei</taxon>
        <taxon>Acanthomorphata</taxon>
        <taxon>Eupercaria</taxon>
        <taxon>Perciformes</taxon>
        <taxon>Cottioidei</taxon>
        <taxon>Cottales</taxon>
        <taxon>Liparidae</taxon>
        <taxon>Liparis</taxon>
    </lineage>
</organism>
<proteinExistence type="predicted"/>
<reference evidence="1 2" key="1">
    <citation type="submission" date="2019-03" db="EMBL/GenBank/DDBJ databases">
        <title>First draft genome of Liparis tanakae, snailfish: a comprehensive survey of snailfish specific genes.</title>
        <authorList>
            <person name="Kim W."/>
            <person name="Song I."/>
            <person name="Jeong J.-H."/>
            <person name="Kim D."/>
            <person name="Kim S."/>
            <person name="Ryu S."/>
            <person name="Song J.Y."/>
            <person name="Lee S.K."/>
        </authorList>
    </citation>
    <scope>NUCLEOTIDE SEQUENCE [LARGE SCALE GENOMIC DNA]</scope>
    <source>
        <tissue evidence="1">Muscle</tissue>
    </source>
</reference>
<evidence type="ECO:0000313" key="2">
    <source>
        <dbReference type="Proteomes" id="UP000314294"/>
    </source>
</evidence>
<name>A0A4Z2FU95_9TELE</name>